<name>A0A5N4C3J8_CAMDR</name>
<keyword evidence="4" id="KW-0479">Metal-binding</keyword>
<dbReference type="EMBL" id="JWIN03000037">
    <property type="protein sequence ID" value="KAB1253426.1"/>
    <property type="molecule type" value="Genomic_DNA"/>
</dbReference>
<feature type="binding site" evidence="4">
    <location>
        <position position="45"/>
    </location>
    <ligand>
        <name>Mg(2+)</name>
        <dbReference type="ChEBI" id="CHEBI:18420"/>
    </ligand>
</feature>
<dbReference type="Proteomes" id="UP000299084">
    <property type="component" value="Unassembled WGS sequence"/>
</dbReference>
<organism evidence="5 6">
    <name type="scientific">Camelus dromedarius</name>
    <name type="common">Dromedary</name>
    <name type="synonym">Arabian camel</name>
    <dbReference type="NCBI Taxonomy" id="9838"/>
    <lineage>
        <taxon>Eukaryota</taxon>
        <taxon>Metazoa</taxon>
        <taxon>Chordata</taxon>
        <taxon>Craniata</taxon>
        <taxon>Vertebrata</taxon>
        <taxon>Euteleostomi</taxon>
        <taxon>Mammalia</taxon>
        <taxon>Eutheria</taxon>
        <taxon>Laurasiatheria</taxon>
        <taxon>Artiodactyla</taxon>
        <taxon>Tylopoda</taxon>
        <taxon>Camelidae</taxon>
        <taxon>Camelus</taxon>
    </lineage>
</organism>
<dbReference type="GO" id="GO:0097730">
    <property type="term" value="C:non-motile cilium"/>
    <property type="evidence" value="ECO:0007669"/>
    <property type="project" value="TreeGrafter"/>
</dbReference>
<feature type="binding site" evidence="3">
    <location>
        <position position="84"/>
    </location>
    <ligand>
        <name>GTP</name>
        <dbReference type="ChEBI" id="CHEBI:37565"/>
    </ligand>
</feature>
<dbReference type="PROSITE" id="PS51417">
    <property type="entry name" value="ARF"/>
    <property type="match status" value="1"/>
</dbReference>
<dbReference type="InterPro" id="IPR027417">
    <property type="entry name" value="P-loop_NTPase"/>
</dbReference>
<dbReference type="PRINTS" id="PR00328">
    <property type="entry name" value="SAR1GTPBP"/>
</dbReference>
<dbReference type="GO" id="GO:0003924">
    <property type="term" value="F:GTPase activity"/>
    <property type="evidence" value="ECO:0007669"/>
    <property type="project" value="InterPro"/>
</dbReference>
<keyword evidence="4" id="KW-0460">Magnesium</keyword>
<dbReference type="InterPro" id="IPR051995">
    <property type="entry name" value="Ciliary_GTPase"/>
</dbReference>
<accession>A0A5N4C3J8</accession>
<evidence type="ECO:0000313" key="6">
    <source>
        <dbReference type="Proteomes" id="UP000299084"/>
    </source>
</evidence>
<evidence type="ECO:0000256" key="3">
    <source>
        <dbReference type="PIRSR" id="PIRSR606689-1"/>
    </source>
</evidence>
<keyword evidence="6" id="KW-1185">Reference proteome</keyword>
<dbReference type="PANTHER" id="PTHR46090:SF1">
    <property type="entry name" value="ADP-RIBOSYLATION FACTOR-LIKE PROTEIN 13A"/>
    <property type="match status" value="1"/>
</dbReference>
<dbReference type="Pfam" id="PF00025">
    <property type="entry name" value="Arf"/>
    <property type="match status" value="1"/>
</dbReference>
<protein>
    <submittedName>
        <fullName evidence="5">ADP-ribosylation factor-like protein 13A</fullName>
    </submittedName>
</protein>
<dbReference type="GO" id="GO:0046872">
    <property type="term" value="F:metal ion binding"/>
    <property type="evidence" value="ECO:0007669"/>
    <property type="project" value="UniProtKB-KW"/>
</dbReference>
<gene>
    <name evidence="5" type="ORF">Cadr_000003010</name>
</gene>
<proteinExistence type="predicted"/>
<evidence type="ECO:0000256" key="1">
    <source>
        <dbReference type="ARBA" id="ARBA00022741"/>
    </source>
</evidence>
<dbReference type="Gene3D" id="3.40.50.300">
    <property type="entry name" value="P-loop containing nucleotide triphosphate hydrolases"/>
    <property type="match status" value="1"/>
</dbReference>
<dbReference type="GO" id="GO:1905515">
    <property type="term" value="P:non-motile cilium assembly"/>
    <property type="evidence" value="ECO:0007669"/>
    <property type="project" value="TreeGrafter"/>
</dbReference>
<dbReference type="InterPro" id="IPR006689">
    <property type="entry name" value="Small_GTPase_ARF/SAR"/>
</dbReference>
<keyword evidence="2 3" id="KW-0342">GTP-binding</keyword>
<keyword evidence="1 3" id="KW-0547">Nucleotide-binding</keyword>
<evidence type="ECO:0000313" key="5">
    <source>
        <dbReference type="EMBL" id="KAB1253426.1"/>
    </source>
</evidence>
<evidence type="ECO:0000256" key="2">
    <source>
        <dbReference type="ARBA" id="ARBA00023134"/>
    </source>
</evidence>
<comment type="caution">
    <text evidence="5">The sequence shown here is derived from an EMBL/GenBank/DDBJ whole genome shotgun (WGS) entry which is preliminary data.</text>
</comment>
<dbReference type="GO" id="GO:0060170">
    <property type="term" value="C:ciliary membrane"/>
    <property type="evidence" value="ECO:0007669"/>
    <property type="project" value="TreeGrafter"/>
</dbReference>
<dbReference type="GO" id="GO:0005525">
    <property type="term" value="F:GTP binding"/>
    <property type="evidence" value="ECO:0007669"/>
    <property type="project" value="UniProtKB-KW"/>
</dbReference>
<dbReference type="GO" id="GO:0097500">
    <property type="term" value="P:receptor localization to non-motile cilium"/>
    <property type="evidence" value="ECO:0007669"/>
    <property type="project" value="TreeGrafter"/>
</dbReference>
<dbReference type="GO" id="GO:0031514">
    <property type="term" value="C:motile cilium"/>
    <property type="evidence" value="ECO:0007669"/>
    <property type="project" value="TreeGrafter"/>
</dbReference>
<sequence>MITSPSLYDIGKVGQNEVMDFHKETEETRRSVTIIVIGLDNSGKSVLVEAIQRLLPSRMGSCMKSELTTLLLDDYEVSIYDLNGDTKGQEIWPNYYAQAHGLVFVLDSSDFSRMPEVKFILTRLLSDERVAGKPILL</sequence>
<feature type="binding site" evidence="3">
    <location>
        <begin position="38"/>
        <end position="45"/>
    </location>
    <ligand>
        <name>GTP</name>
        <dbReference type="ChEBI" id="CHEBI:37565"/>
    </ligand>
</feature>
<dbReference type="SUPFAM" id="SSF52540">
    <property type="entry name" value="P-loop containing nucleoside triphosphate hydrolases"/>
    <property type="match status" value="1"/>
</dbReference>
<reference evidence="5 6" key="1">
    <citation type="journal article" date="2019" name="Mol. Ecol. Resour.">
        <title>Improving Illumina assemblies with Hi-C and long reads: an example with the North African dromedary.</title>
        <authorList>
            <person name="Elbers J.P."/>
            <person name="Rogers M.F."/>
            <person name="Perelman P.L."/>
            <person name="Proskuryakova A.A."/>
            <person name="Serdyukova N.A."/>
            <person name="Johnson W.E."/>
            <person name="Horin P."/>
            <person name="Corander J."/>
            <person name="Murphy D."/>
            <person name="Burger P.A."/>
        </authorList>
    </citation>
    <scope>NUCLEOTIDE SEQUENCE [LARGE SCALE GENOMIC DNA]</scope>
    <source>
        <strain evidence="5">Drom800</strain>
        <tissue evidence="5">Blood</tissue>
    </source>
</reference>
<evidence type="ECO:0000256" key="4">
    <source>
        <dbReference type="PIRSR" id="PIRSR606689-2"/>
    </source>
</evidence>
<dbReference type="AlphaFoldDB" id="A0A5N4C3J8"/>
<dbReference type="PANTHER" id="PTHR46090">
    <property type="entry name" value="ADP-RIBOSYLATION FACTOR-LIKE PROTEIN 13B"/>
    <property type="match status" value="1"/>
</dbReference>